<evidence type="ECO:0000256" key="8">
    <source>
        <dbReference type="ARBA" id="ARBA00022741"/>
    </source>
</evidence>
<evidence type="ECO:0000313" key="22">
    <source>
        <dbReference type="Proteomes" id="UP000324781"/>
    </source>
</evidence>
<dbReference type="NCBIfam" id="TIGR00653">
    <property type="entry name" value="GlnA"/>
    <property type="match status" value="1"/>
</dbReference>
<dbReference type="Proteomes" id="UP000324781">
    <property type="component" value="Unassembled WGS sequence"/>
</dbReference>
<dbReference type="SMART" id="SM01230">
    <property type="entry name" value="Gln-synt_C"/>
    <property type="match status" value="1"/>
</dbReference>
<dbReference type="GO" id="GO:0006542">
    <property type="term" value="P:glutamine biosynthetic process"/>
    <property type="evidence" value="ECO:0007669"/>
    <property type="project" value="InterPro"/>
</dbReference>
<keyword evidence="5" id="KW-0963">Cytoplasm</keyword>
<dbReference type="RefSeq" id="WP_149677631.1">
    <property type="nucleotide sequence ID" value="NZ_DAONMB010000012.1"/>
</dbReference>
<feature type="binding site" evidence="12">
    <location>
        <position position="298"/>
    </location>
    <ligand>
        <name>L-glutamate</name>
        <dbReference type="ChEBI" id="CHEBI:29985"/>
    </ligand>
</feature>
<protein>
    <recommendedName>
        <fullName evidence="4 18">Glutamine synthetase</fullName>
        <ecNumber evidence="3 18">6.3.1.2</ecNumber>
    </recommendedName>
</protein>
<dbReference type="Gene3D" id="3.30.590.10">
    <property type="entry name" value="Glutamine synthetase/guanido kinase, catalytic domain"/>
    <property type="match status" value="1"/>
</dbReference>
<reference evidence="21 22" key="1">
    <citation type="submission" date="2016-11" db="EMBL/GenBank/DDBJ databases">
        <authorList>
            <person name="Varghese N."/>
            <person name="Submissions S."/>
        </authorList>
    </citation>
    <scope>NUCLEOTIDE SEQUENCE [LARGE SCALE GENOMIC DNA]</scope>
    <source>
        <strain evidence="21 22">DSM 19027</strain>
    </source>
</reference>
<evidence type="ECO:0000256" key="6">
    <source>
        <dbReference type="ARBA" id="ARBA00022598"/>
    </source>
</evidence>
<evidence type="ECO:0000256" key="15">
    <source>
        <dbReference type="PIRSR" id="PIRSR604809-50"/>
    </source>
</evidence>
<feature type="binding site" evidence="12">
    <location>
        <position position="335"/>
    </location>
    <ligand>
        <name>L-glutamate</name>
        <dbReference type="ChEBI" id="CHEBI:29985"/>
    </ligand>
</feature>
<evidence type="ECO:0000256" key="16">
    <source>
        <dbReference type="PROSITE-ProRule" id="PRU01330"/>
    </source>
</evidence>
<evidence type="ECO:0000256" key="9">
    <source>
        <dbReference type="ARBA" id="ARBA00022840"/>
    </source>
</evidence>
<feature type="binding site" evidence="13">
    <location>
        <position position="316"/>
    </location>
    <ligand>
        <name>ATP</name>
        <dbReference type="ChEBI" id="CHEBI:30616"/>
    </ligand>
</feature>
<dbReference type="PANTHER" id="PTHR43785">
    <property type="entry name" value="GAMMA-GLUTAMYLPUTRESCINE SYNTHETASE"/>
    <property type="match status" value="1"/>
</dbReference>
<dbReference type="InterPro" id="IPR004809">
    <property type="entry name" value="Gln_synth_I"/>
</dbReference>
<dbReference type="InterPro" id="IPR008147">
    <property type="entry name" value="Gln_synt_N"/>
</dbReference>
<dbReference type="FunFam" id="3.30.590.10:FF:000003">
    <property type="entry name" value="Glutamine synthetase 2"/>
    <property type="match status" value="1"/>
</dbReference>
<dbReference type="EMBL" id="FQZP01000003">
    <property type="protein sequence ID" value="SHI50941.1"/>
    <property type="molecule type" value="Genomic_DNA"/>
</dbReference>
<evidence type="ECO:0000256" key="10">
    <source>
        <dbReference type="ARBA" id="ARBA00022842"/>
    </source>
</evidence>
<dbReference type="PANTHER" id="PTHR43785:SF12">
    <property type="entry name" value="TYPE-1 GLUTAMINE SYNTHETASE 2"/>
    <property type="match status" value="1"/>
</dbReference>
<keyword evidence="10 14" id="KW-0460">Magnesium</keyword>
<feature type="binding site" evidence="13">
    <location>
        <begin position="199"/>
        <end position="201"/>
    </location>
    <ligand>
        <name>ATP</name>
        <dbReference type="ChEBI" id="CHEBI:30616"/>
    </ligand>
</feature>
<keyword evidence="8 13" id="KW-0547">Nucleotide-binding</keyword>
<dbReference type="InterPro" id="IPR036651">
    <property type="entry name" value="Gln_synt_N_sf"/>
</dbReference>
<feature type="binding site" evidence="14">
    <location>
        <position position="189"/>
    </location>
    <ligand>
        <name>Mg(2+)</name>
        <dbReference type="ChEBI" id="CHEBI:18420"/>
        <label>1</label>
    </ligand>
</feature>
<dbReference type="OrthoDB" id="9807095at2"/>
<feature type="domain" description="GS catalytic" evidence="20">
    <location>
        <begin position="109"/>
        <end position="444"/>
    </location>
</feature>
<evidence type="ECO:0000313" key="21">
    <source>
        <dbReference type="EMBL" id="SHI50941.1"/>
    </source>
</evidence>
<feature type="domain" description="GS beta-grasp" evidence="19">
    <location>
        <begin position="17"/>
        <end position="102"/>
    </location>
</feature>
<evidence type="ECO:0000256" key="7">
    <source>
        <dbReference type="ARBA" id="ARBA00022723"/>
    </source>
</evidence>
<dbReference type="PROSITE" id="PS51987">
    <property type="entry name" value="GS_CATALYTIC"/>
    <property type="match status" value="1"/>
</dbReference>
<feature type="binding site" evidence="12">
    <location>
        <position position="304"/>
    </location>
    <ligand>
        <name>L-glutamate</name>
        <dbReference type="ChEBI" id="CHEBI:29985"/>
    </ligand>
</feature>
<dbReference type="Gene3D" id="3.10.20.70">
    <property type="entry name" value="Glutamine synthetase, N-terminal domain"/>
    <property type="match status" value="1"/>
</dbReference>
<feature type="binding site" evidence="12">
    <location>
        <position position="316"/>
    </location>
    <ligand>
        <name>L-glutamate</name>
        <dbReference type="ChEBI" id="CHEBI:29985"/>
    </ligand>
</feature>
<dbReference type="GO" id="GO:0046872">
    <property type="term" value="F:metal ion binding"/>
    <property type="evidence" value="ECO:0007669"/>
    <property type="project" value="UniProtKB-KW"/>
</dbReference>
<evidence type="ECO:0000256" key="11">
    <source>
        <dbReference type="ARBA" id="ARBA00049436"/>
    </source>
</evidence>
<evidence type="ECO:0000256" key="13">
    <source>
        <dbReference type="PIRSR" id="PIRSR604809-2"/>
    </source>
</evidence>
<dbReference type="FunFam" id="3.10.20.70:FF:000005">
    <property type="entry name" value="Glutamine synthetase"/>
    <property type="match status" value="1"/>
</dbReference>
<dbReference type="GO" id="GO:0004356">
    <property type="term" value="F:glutamine synthetase activity"/>
    <property type="evidence" value="ECO:0007669"/>
    <property type="project" value="UniProtKB-EC"/>
</dbReference>
<evidence type="ECO:0000259" key="19">
    <source>
        <dbReference type="PROSITE" id="PS51986"/>
    </source>
</evidence>
<dbReference type="PROSITE" id="PS51986">
    <property type="entry name" value="GS_BETA_GRASP"/>
    <property type="match status" value="1"/>
</dbReference>
<dbReference type="InterPro" id="IPR008146">
    <property type="entry name" value="Gln_synth_cat_dom"/>
</dbReference>
<feature type="binding site" evidence="13">
    <location>
        <position position="184"/>
    </location>
    <ligand>
        <name>ATP</name>
        <dbReference type="ChEBI" id="CHEBI:30616"/>
    </ligand>
</feature>
<gene>
    <name evidence="21" type="ORF">SAMN05444373_100388</name>
</gene>
<comment type="catalytic activity">
    <reaction evidence="11 18">
        <text>L-glutamate + NH4(+) + ATP = L-glutamine + ADP + phosphate + H(+)</text>
        <dbReference type="Rhea" id="RHEA:16169"/>
        <dbReference type="ChEBI" id="CHEBI:15378"/>
        <dbReference type="ChEBI" id="CHEBI:28938"/>
        <dbReference type="ChEBI" id="CHEBI:29985"/>
        <dbReference type="ChEBI" id="CHEBI:30616"/>
        <dbReference type="ChEBI" id="CHEBI:43474"/>
        <dbReference type="ChEBI" id="CHEBI:58359"/>
        <dbReference type="ChEBI" id="CHEBI:456216"/>
        <dbReference type="EC" id="6.3.1.2"/>
    </reaction>
</comment>
<proteinExistence type="inferred from homology"/>
<evidence type="ECO:0000256" key="18">
    <source>
        <dbReference type="RuleBase" id="RU004356"/>
    </source>
</evidence>
<dbReference type="InterPro" id="IPR027303">
    <property type="entry name" value="Gln_synth_gly_rich_site"/>
</dbReference>
<dbReference type="PROSITE" id="PS00180">
    <property type="entry name" value="GLNA_1"/>
    <property type="match status" value="1"/>
</dbReference>
<evidence type="ECO:0000259" key="20">
    <source>
        <dbReference type="PROSITE" id="PS51987"/>
    </source>
</evidence>
<name>A0A1M6BQH5_9FIRM</name>
<dbReference type="InterPro" id="IPR014746">
    <property type="entry name" value="Gln_synth/guanido_kin_cat_dom"/>
</dbReference>
<feature type="modified residue" description="O-AMP-tyrosine" evidence="15">
    <location>
        <position position="373"/>
    </location>
</feature>
<dbReference type="Pfam" id="PF00120">
    <property type="entry name" value="Gln-synt_C"/>
    <property type="match status" value="1"/>
</dbReference>
<keyword evidence="9 13" id="KW-0067">ATP-binding</keyword>
<evidence type="ECO:0000256" key="17">
    <source>
        <dbReference type="RuleBase" id="RU000384"/>
    </source>
</evidence>
<comment type="cofactor">
    <cofactor evidence="14">
        <name>Mg(2+)</name>
        <dbReference type="ChEBI" id="CHEBI:18420"/>
    </cofactor>
    <text evidence="14">Binds 2 Mg(2+) ions per subunit.</text>
</comment>
<feature type="binding site" evidence="14">
    <location>
        <position position="245"/>
    </location>
    <ligand>
        <name>Mg(2+)</name>
        <dbReference type="ChEBI" id="CHEBI:18420"/>
        <label>1</label>
    </ligand>
</feature>
<dbReference type="AlphaFoldDB" id="A0A1M6BQH5"/>
<evidence type="ECO:0000256" key="12">
    <source>
        <dbReference type="PIRSR" id="PIRSR604809-1"/>
    </source>
</evidence>
<feature type="binding site" evidence="14">
    <location>
        <position position="196"/>
    </location>
    <ligand>
        <name>Mg(2+)</name>
        <dbReference type="ChEBI" id="CHEBI:18420"/>
        <label>1</label>
    </ligand>
</feature>
<feature type="binding site" evidence="14">
    <location>
        <position position="134"/>
    </location>
    <ligand>
        <name>Mg(2+)</name>
        <dbReference type="ChEBI" id="CHEBI:18420"/>
        <label>1</label>
    </ligand>
</feature>
<evidence type="ECO:0000256" key="14">
    <source>
        <dbReference type="PIRSR" id="PIRSR604809-3"/>
    </source>
</evidence>
<dbReference type="PROSITE" id="PS00181">
    <property type="entry name" value="GLNA_ATP"/>
    <property type="match status" value="1"/>
</dbReference>
<dbReference type="SUPFAM" id="SSF55931">
    <property type="entry name" value="Glutamine synthetase/guanido kinase"/>
    <property type="match status" value="1"/>
</dbReference>
<keyword evidence="22" id="KW-1185">Reference proteome</keyword>
<evidence type="ECO:0000256" key="5">
    <source>
        <dbReference type="ARBA" id="ARBA00022490"/>
    </source>
</evidence>
<comment type="similarity">
    <text evidence="2 16 17">Belongs to the glutamine synthetase family.</text>
</comment>
<evidence type="ECO:0000256" key="3">
    <source>
        <dbReference type="ARBA" id="ARBA00012937"/>
    </source>
</evidence>
<dbReference type="EC" id="6.3.1.2" evidence="3 18"/>
<sequence>MEKKMSVQDVLSQARGNGVEFIRLQFTDLFGMTKNVAITVDHLQNALENRYMFDGSSIDGFARIEESDMILYPDLDTFQIFPWTPSNGRVARLICDIYHPDGTPFEGDPRYILKRVIKQAADMGYTFNAGPECEFFLFHTDETGKPTTQTHDMGGYFDLSPMDLGEDARRDICLTLTAMGFDVEASHHEDANGQHEIDFRYDEALRAADNLMTFKIIVKTIAKRHGLYATFMPKPLSGMPGSGLHINMSLSRDGENVFYDSKDKYGLSREAYSFMAGIMAHIRAITAIANPIVNSYKRLVPGYEAPVYITWATRNRSPLIRIPSAQGEATRIELRSPDPSCNPYLTFAVILAAGLDGIRQGLTPPAPVEKNIYLLSKEERQAAGIGSLPETLYEALQALQDDRLITDTLGPHATSRFIQAKLKEWDEYKQQVHPWEIQKYLSRY</sequence>
<feature type="binding site" evidence="14">
    <location>
        <position position="132"/>
    </location>
    <ligand>
        <name>Mg(2+)</name>
        <dbReference type="ChEBI" id="CHEBI:18420"/>
        <label>1</label>
    </ligand>
</feature>
<dbReference type="GO" id="GO:0005524">
    <property type="term" value="F:ATP binding"/>
    <property type="evidence" value="ECO:0007669"/>
    <property type="project" value="UniProtKB-KW"/>
</dbReference>
<keyword evidence="15" id="KW-0597">Phosphoprotein</keyword>
<evidence type="ECO:0000256" key="2">
    <source>
        <dbReference type="ARBA" id="ARBA00009897"/>
    </source>
</evidence>
<accession>A0A1M6BQH5</accession>
<keyword evidence="6 18" id="KW-0436">Ligase</keyword>
<comment type="subcellular location">
    <subcellularLocation>
        <location evidence="1">Cytoplasm</location>
    </subcellularLocation>
</comment>
<dbReference type="GO" id="GO:0005737">
    <property type="term" value="C:cytoplasm"/>
    <property type="evidence" value="ECO:0007669"/>
    <property type="project" value="UniProtKB-SubCell"/>
</dbReference>
<dbReference type="SUPFAM" id="SSF54368">
    <property type="entry name" value="Glutamine synthetase, N-terminal domain"/>
    <property type="match status" value="1"/>
</dbReference>
<evidence type="ECO:0000256" key="4">
    <source>
        <dbReference type="ARBA" id="ARBA00021364"/>
    </source>
</evidence>
<keyword evidence="7 14" id="KW-0479">Metal-binding</keyword>
<feature type="binding site" evidence="14">
    <location>
        <position position="333"/>
    </location>
    <ligand>
        <name>Mg(2+)</name>
        <dbReference type="ChEBI" id="CHEBI:18420"/>
        <label>1</label>
    </ligand>
</feature>
<dbReference type="InterPro" id="IPR027302">
    <property type="entry name" value="Gln_synth_N_conserv_site"/>
</dbReference>
<organism evidence="21 22">
    <name type="scientific">Thermoclostridium caenicola</name>
    <dbReference type="NCBI Taxonomy" id="659425"/>
    <lineage>
        <taxon>Bacteria</taxon>
        <taxon>Bacillati</taxon>
        <taxon>Bacillota</taxon>
        <taxon>Clostridia</taxon>
        <taxon>Eubacteriales</taxon>
        <taxon>Oscillospiraceae</taxon>
        <taxon>Thermoclostridium</taxon>
    </lineage>
</organism>
<evidence type="ECO:0000256" key="1">
    <source>
        <dbReference type="ARBA" id="ARBA00004496"/>
    </source>
</evidence>
<dbReference type="Pfam" id="PF03951">
    <property type="entry name" value="Gln-synt_N"/>
    <property type="match status" value="1"/>
</dbReference>